<evidence type="ECO:0000313" key="1">
    <source>
        <dbReference type="EMBL" id="KAK8064576.1"/>
    </source>
</evidence>
<dbReference type="RefSeq" id="XP_066715565.1">
    <property type="nucleotide sequence ID" value="XM_066858623.1"/>
</dbReference>
<comment type="caution">
    <text evidence="1">The sequence shown here is derived from an EMBL/GenBank/DDBJ whole genome shotgun (WGS) entry which is preliminary data.</text>
</comment>
<gene>
    <name evidence="1" type="ORF">PG994_007214</name>
</gene>
<dbReference type="EMBL" id="JAQQWL010000007">
    <property type="protein sequence ID" value="KAK8064576.1"/>
    <property type="molecule type" value="Genomic_DNA"/>
</dbReference>
<protein>
    <submittedName>
        <fullName evidence="1">Uncharacterized protein</fullName>
    </submittedName>
</protein>
<sequence>MALIESTNREISNERQDCVPQWRRLVGQLLHIEVFGQRGLVGIMGIRGGPDRVHRAFFLSSRSAGGHGIDLESRASSGGPR</sequence>
<reference evidence="1 2" key="1">
    <citation type="submission" date="2023-01" db="EMBL/GenBank/DDBJ databases">
        <title>Analysis of 21 Apiospora genomes using comparative genomics revels a genus with tremendous synthesis potential of carbohydrate active enzymes and secondary metabolites.</title>
        <authorList>
            <person name="Sorensen T."/>
        </authorList>
    </citation>
    <scope>NUCLEOTIDE SEQUENCE [LARGE SCALE GENOMIC DNA]</scope>
    <source>
        <strain evidence="1 2">CBS 135458</strain>
    </source>
</reference>
<dbReference type="Proteomes" id="UP001480595">
    <property type="component" value="Unassembled WGS sequence"/>
</dbReference>
<organism evidence="1 2">
    <name type="scientific">Apiospora phragmitis</name>
    <dbReference type="NCBI Taxonomy" id="2905665"/>
    <lineage>
        <taxon>Eukaryota</taxon>
        <taxon>Fungi</taxon>
        <taxon>Dikarya</taxon>
        <taxon>Ascomycota</taxon>
        <taxon>Pezizomycotina</taxon>
        <taxon>Sordariomycetes</taxon>
        <taxon>Xylariomycetidae</taxon>
        <taxon>Amphisphaeriales</taxon>
        <taxon>Apiosporaceae</taxon>
        <taxon>Apiospora</taxon>
    </lineage>
</organism>
<proteinExistence type="predicted"/>
<accession>A0ABR1V056</accession>
<keyword evidence="2" id="KW-1185">Reference proteome</keyword>
<evidence type="ECO:0000313" key="2">
    <source>
        <dbReference type="Proteomes" id="UP001480595"/>
    </source>
</evidence>
<dbReference type="GeneID" id="92091686"/>
<name>A0ABR1V056_9PEZI</name>